<dbReference type="AlphaFoldDB" id="N6Z8F8"/>
<accession>N6Z8F8</accession>
<feature type="compositionally biased region" description="Basic and acidic residues" evidence="1">
    <location>
        <begin position="49"/>
        <end position="61"/>
    </location>
</feature>
<dbReference type="EMBL" id="AMXE01000026">
    <property type="protein sequence ID" value="ENO88409.1"/>
    <property type="molecule type" value="Genomic_DNA"/>
</dbReference>
<keyword evidence="3" id="KW-1185">Reference proteome</keyword>
<dbReference type="STRING" id="1123367.GCA_000621305_02538"/>
<comment type="caution">
    <text evidence="2">The sequence shown here is derived from an EMBL/GenBank/DDBJ whole genome shotgun (WGS) entry which is preliminary data.</text>
</comment>
<sequence>MLRHDVFVSGATAGDNVMRGQRSVYNRALRQFPDLPLNPVGNVNMSGMHRREVDANPDKLH</sequence>
<protein>
    <submittedName>
        <fullName evidence="2">Uncharacterized protein</fullName>
    </submittedName>
</protein>
<proteinExistence type="predicted"/>
<dbReference type="Proteomes" id="UP000013232">
    <property type="component" value="Unassembled WGS sequence"/>
</dbReference>
<evidence type="ECO:0000313" key="2">
    <source>
        <dbReference type="EMBL" id="ENO88409.1"/>
    </source>
</evidence>
<name>N6Z8F8_THAL4</name>
<gene>
    <name evidence="2" type="ORF">C666_08890</name>
</gene>
<organism evidence="2 3">
    <name type="scientific">Thauera linaloolentis (strain DSM 12138 / JCM 21573 / CCUG 41526 / CIP 105981 / IAM 15112 / NBRC 102519 / 47Lol)</name>
    <dbReference type="NCBI Taxonomy" id="1123367"/>
    <lineage>
        <taxon>Bacteria</taxon>
        <taxon>Pseudomonadati</taxon>
        <taxon>Pseudomonadota</taxon>
        <taxon>Betaproteobacteria</taxon>
        <taxon>Rhodocyclales</taxon>
        <taxon>Zoogloeaceae</taxon>
        <taxon>Thauera</taxon>
    </lineage>
</organism>
<feature type="region of interest" description="Disordered" evidence="1">
    <location>
        <begin position="42"/>
        <end position="61"/>
    </location>
</feature>
<evidence type="ECO:0000313" key="3">
    <source>
        <dbReference type="Proteomes" id="UP000013232"/>
    </source>
</evidence>
<evidence type="ECO:0000256" key="1">
    <source>
        <dbReference type="SAM" id="MobiDB-lite"/>
    </source>
</evidence>
<reference evidence="2 3" key="1">
    <citation type="submission" date="2012-09" db="EMBL/GenBank/DDBJ databases">
        <title>Draft Genome Sequences of 6 Strains from Genus Thauera.</title>
        <authorList>
            <person name="Liu B."/>
            <person name="Shapleigh J.P."/>
            <person name="Frostegard A.H."/>
        </authorList>
    </citation>
    <scope>NUCLEOTIDE SEQUENCE [LARGE SCALE GENOMIC DNA]</scope>
    <source>
        <strain evidence="3">47Lol / DSM 12138</strain>
    </source>
</reference>